<name>A0A2P2J334_RHIMU</name>
<accession>A0A2P2J334</accession>
<organism evidence="1">
    <name type="scientific">Rhizophora mucronata</name>
    <name type="common">Asiatic mangrove</name>
    <dbReference type="NCBI Taxonomy" id="61149"/>
    <lineage>
        <taxon>Eukaryota</taxon>
        <taxon>Viridiplantae</taxon>
        <taxon>Streptophyta</taxon>
        <taxon>Embryophyta</taxon>
        <taxon>Tracheophyta</taxon>
        <taxon>Spermatophyta</taxon>
        <taxon>Magnoliopsida</taxon>
        <taxon>eudicotyledons</taxon>
        <taxon>Gunneridae</taxon>
        <taxon>Pentapetalae</taxon>
        <taxon>rosids</taxon>
        <taxon>fabids</taxon>
        <taxon>Malpighiales</taxon>
        <taxon>Rhizophoraceae</taxon>
        <taxon>Rhizophora</taxon>
    </lineage>
</organism>
<dbReference type="EMBL" id="GGEC01007411">
    <property type="protein sequence ID" value="MBW87894.1"/>
    <property type="molecule type" value="Transcribed_RNA"/>
</dbReference>
<evidence type="ECO:0000313" key="1">
    <source>
        <dbReference type="EMBL" id="MBW87894.1"/>
    </source>
</evidence>
<proteinExistence type="predicted"/>
<sequence>MSLHTSRERVVNITLHLFSLSGRGIPIFRRSIPSQTSSNKRTNFFLFITLYIFHARCSWFSGSSKDNPSLAAMFCWILSATTSFETTTHITVS</sequence>
<dbReference type="AlphaFoldDB" id="A0A2P2J334"/>
<reference evidence="1" key="1">
    <citation type="submission" date="2018-02" db="EMBL/GenBank/DDBJ databases">
        <title>Rhizophora mucronata_Transcriptome.</title>
        <authorList>
            <person name="Meera S.P."/>
            <person name="Sreeshan A."/>
            <person name="Augustine A."/>
        </authorList>
    </citation>
    <scope>NUCLEOTIDE SEQUENCE</scope>
    <source>
        <tissue evidence="1">Leaf</tissue>
    </source>
</reference>
<protein>
    <submittedName>
        <fullName evidence="1">Uncharacterized protein</fullName>
    </submittedName>
</protein>